<comment type="similarity">
    <text evidence="1">Belongs to the peptidase C1 family.</text>
</comment>
<dbReference type="InterPro" id="IPR038765">
    <property type="entry name" value="Papain-like_cys_pep_sf"/>
</dbReference>
<evidence type="ECO:0000313" key="5">
    <source>
        <dbReference type="Proteomes" id="UP001281203"/>
    </source>
</evidence>
<dbReference type="CDD" id="cd02619">
    <property type="entry name" value="Peptidase_C1"/>
    <property type="match status" value="1"/>
</dbReference>
<dbReference type="InterPro" id="IPR035986">
    <property type="entry name" value="PKD_dom_sf"/>
</dbReference>
<dbReference type="PROSITE" id="PS51766">
    <property type="entry name" value="DOCKERIN"/>
    <property type="match status" value="1"/>
</dbReference>
<dbReference type="InterPro" id="IPR036439">
    <property type="entry name" value="Dockerin_dom_sf"/>
</dbReference>
<dbReference type="Pfam" id="PF18911">
    <property type="entry name" value="PKD_4"/>
    <property type="match status" value="1"/>
</dbReference>
<proteinExistence type="inferred from homology"/>
<dbReference type="InterPro" id="IPR000668">
    <property type="entry name" value="Peptidase_C1A_C"/>
</dbReference>
<comment type="caution">
    <text evidence="4">The sequence shown here is derived from an EMBL/GenBank/DDBJ whole genome shotgun (WGS) entry which is preliminary data.</text>
</comment>
<evidence type="ECO:0000313" key="4">
    <source>
        <dbReference type="EMBL" id="MDV2481380.1"/>
    </source>
</evidence>
<dbReference type="InterPro" id="IPR013128">
    <property type="entry name" value="Peptidase_C1A"/>
</dbReference>
<dbReference type="CDD" id="cd00146">
    <property type="entry name" value="PKD"/>
    <property type="match status" value="1"/>
</dbReference>
<dbReference type="PANTHER" id="PTHR12411">
    <property type="entry name" value="CYSTEINE PROTEASE FAMILY C1-RELATED"/>
    <property type="match status" value="1"/>
</dbReference>
<evidence type="ECO:0000259" key="3">
    <source>
        <dbReference type="PROSITE" id="PS51766"/>
    </source>
</evidence>
<gene>
    <name evidence="4" type="ORF">F8E02_05035</name>
</gene>
<feature type="domain" description="Dockerin" evidence="3">
    <location>
        <begin position="592"/>
        <end position="663"/>
    </location>
</feature>
<dbReference type="SMART" id="SM00089">
    <property type="entry name" value="PKD"/>
    <property type="match status" value="1"/>
</dbReference>
<dbReference type="InterPro" id="IPR022409">
    <property type="entry name" value="PKD/Chitinase_dom"/>
</dbReference>
<evidence type="ECO:0000256" key="1">
    <source>
        <dbReference type="ARBA" id="ARBA00008455"/>
    </source>
</evidence>
<dbReference type="PROSITE" id="PS00139">
    <property type="entry name" value="THIOL_PROTEASE_CYS"/>
    <property type="match status" value="1"/>
</dbReference>
<dbReference type="SUPFAM" id="SSF49299">
    <property type="entry name" value="PKD domain"/>
    <property type="match status" value="1"/>
</dbReference>
<dbReference type="InterPro" id="IPR025660">
    <property type="entry name" value="Pept_his_AS"/>
</dbReference>
<dbReference type="Gene3D" id="2.60.40.10">
    <property type="entry name" value="Immunoglobulins"/>
    <property type="match status" value="1"/>
</dbReference>
<dbReference type="PROSITE" id="PS50093">
    <property type="entry name" value="PKD"/>
    <property type="match status" value="1"/>
</dbReference>
<accession>A0ABU3X008</accession>
<keyword evidence="5" id="KW-1185">Reference proteome</keyword>
<organism evidence="4 5">
    <name type="scientific">Methanoculleus caldifontis</name>
    <dbReference type="NCBI Taxonomy" id="2651577"/>
    <lineage>
        <taxon>Archaea</taxon>
        <taxon>Methanobacteriati</taxon>
        <taxon>Methanobacteriota</taxon>
        <taxon>Stenosarchaea group</taxon>
        <taxon>Methanomicrobia</taxon>
        <taxon>Methanomicrobiales</taxon>
        <taxon>Methanomicrobiaceae</taxon>
        <taxon>Methanoculleus</taxon>
    </lineage>
</organism>
<dbReference type="EMBL" id="WBKO01000001">
    <property type="protein sequence ID" value="MDV2481380.1"/>
    <property type="molecule type" value="Genomic_DNA"/>
</dbReference>
<dbReference type="SUPFAM" id="SSF54001">
    <property type="entry name" value="Cysteine proteinases"/>
    <property type="match status" value="1"/>
</dbReference>
<dbReference type="InterPro" id="IPR016134">
    <property type="entry name" value="Dockerin_dom"/>
</dbReference>
<name>A0ABU3X008_9EURY</name>
<dbReference type="InterPro" id="IPR000601">
    <property type="entry name" value="PKD_dom"/>
</dbReference>
<dbReference type="Pfam" id="PF00112">
    <property type="entry name" value="Peptidase_C1"/>
    <property type="match status" value="1"/>
</dbReference>
<dbReference type="InterPro" id="IPR013783">
    <property type="entry name" value="Ig-like_fold"/>
</dbReference>
<dbReference type="PROSITE" id="PS00639">
    <property type="entry name" value="THIOL_PROTEASE_HIS"/>
    <property type="match status" value="1"/>
</dbReference>
<protein>
    <submittedName>
        <fullName evidence="4">PKD domain-containing protein</fullName>
    </submittedName>
</protein>
<dbReference type="InterPro" id="IPR000169">
    <property type="entry name" value="Pept_cys_AS"/>
</dbReference>
<dbReference type="SUPFAM" id="SSF63446">
    <property type="entry name" value="Type I dockerin domain"/>
    <property type="match status" value="1"/>
</dbReference>
<feature type="domain" description="PKD" evidence="2">
    <location>
        <begin position="515"/>
        <end position="580"/>
    </location>
</feature>
<dbReference type="SMART" id="SM00645">
    <property type="entry name" value="Pept_C1"/>
    <property type="match status" value="1"/>
</dbReference>
<dbReference type="Proteomes" id="UP001281203">
    <property type="component" value="Unassembled WGS sequence"/>
</dbReference>
<sequence length="665" mass="72070">MGFSPSRRRPGNLLAERHMTPEKHISPISSALLVLVVLQAACGICAADEPGSLPFPPGSPGGSTSCPEGELVFAPQNPHFLDYQERSFEGAGLLTLDGSRHLYGYAPSPVDLSHLRADPGFQAPARGSRYDLRDSGRVTPVKDQGYYGTCWAFASLASLESTGVPAFGTKDYSEKHMANLNGFDSEVDDGGDNLMATAYLTRWGGPVYEEEDPYPGNFKWTASPAGLTGRVHSQEVLFLPCDITRMKEAVVEKGALFTGFRVNLSSFAETPSSTSYYYNGSSDLRIEGSHAVTIVGWDDTFDRSKFATAPPGDGAFICKNSWGTGWGDDGYFYISYYDDSFNNSLAQPAVFTAEPTTNYDTVYQYDPYGWTSSCTIHEPGEWAYAANVFQATGNEKVAAAGFYTPAMDSEYSISIYRGQETLTTQSGTIEDAGFHTIALDNPVRVRVGETFTVCLALKTPGYDYPIIVEKPITGYSSNADASPGESYVSGDGSNWIDISEQNMNVCIKAYTRSIPPPDFTANVTAGPAPLTVQFTDTSTDDPSSWSWDFGDGQTSTEQHPVHTYVLPGNHTVTLSTNDGAETCTEPGYIKVTPVLFGDANEDGAVNQADTLVVLQEVVGLREQPAAGTGRFWRTDVDTNGMIEVGDALFIAQYNVGLRNVWFELL</sequence>
<dbReference type="CDD" id="cd14256">
    <property type="entry name" value="Dockerin_I"/>
    <property type="match status" value="1"/>
</dbReference>
<dbReference type="InterPro" id="IPR040528">
    <property type="entry name" value="Lectin-like"/>
</dbReference>
<reference evidence="4 5" key="1">
    <citation type="submission" date="2019-10" db="EMBL/GenBank/DDBJ databases">
        <title>Isolation and characterization of Methanoculleus sp. Wushi-C6 from a hot spring well.</title>
        <authorList>
            <person name="Chen S.-C."/>
            <person name="Lan Z.-H."/>
            <person name="You Y.-T."/>
            <person name="Lai M.-C."/>
        </authorList>
    </citation>
    <scope>NUCLEOTIDE SEQUENCE [LARGE SCALE GENOMIC DNA]</scope>
    <source>
        <strain evidence="4 5">Wushi-C6</strain>
    </source>
</reference>
<evidence type="ECO:0000259" key="2">
    <source>
        <dbReference type="PROSITE" id="PS50093"/>
    </source>
</evidence>
<dbReference type="Gene3D" id="3.90.70.10">
    <property type="entry name" value="Cysteine proteinases"/>
    <property type="match status" value="1"/>
</dbReference>
<dbReference type="Pfam" id="PF18560">
    <property type="entry name" value="Lectin_like"/>
    <property type="match status" value="1"/>
</dbReference>
<dbReference type="Gene3D" id="1.10.1330.10">
    <property type="entry name" value="Dockerin domain"/>
    <property type="match status" value="1"/>
</dbReference>